<dbReference type="InterPro" id="IPR019405">
    <property type="entry name" value="Lactonase_7-beta_prop"/>
</dbReference>
<keyword evidence="2" id="KW-0732">Signal</keyword>
<dbReference type="SUPFAM" id="SSF53649">
    <property type="entry name" value="Alkaline phosphatase-like"/>
    <property type="match status" value="1"/>
</dbReference>
<reference evidence="3 4" key="1">
    <citation type="submission" date="2017-11" db="EMBL/GenBank/DDBJ databases">
        <title>Bacillus camelliae sp. nov., isolated from pu'er tea.</title>
        <authorList>
            <person name="Niu L."/>
        </authorList>
    </citation>
    <scope>NUCLEOTIDE SEQUENCE [LARGE SCALE GENOMIC DNA]</scope>
    <source>
        <strain evidence="3 4">7578-1</strain>
    </source>
</reference>
<dbReference type="Proteomes" id="UP000233440">
    <property type="component" value="Unassembled WGS sequence"/>
</dbReference>
<dbReference type="Pfam" id="PF04185">
    <property type="entry name" value="Phosphoesterase"/>
    <property type="match status" value="1"/>
</dbReference>
<keyword evidence="1" id="KW-0378">Hydrolase</keyword>
<dbReference type="NCBIfam" id="TIGR02276">
    <property type="entry name" value="beta_rpt_yvtn"/>
    <property type="match status" value="1"/>
</dbReference>
<dbReference type="PANTHER" id="PTHR47197:SF3">
    <property type="entry name" value="DIHYDRO-HEME D1 DEHYDROGENASE"/>
    <property type="match status" value="1"/>
</dbReference>
<evidence type="ECO:0000313" key="4">
    <source>
        <dbReference type="Proteomes" id="UP000233440"/>
    </source>
</evidence>
<dbReference type="Gene3D" id="3.40.720.10">
    <property type="entry name" value="Alkaline Phosphatase, subunit A"/>
    <property type="match status" value="1"/>
</dbReference>
<sequence>MKKKTVITAAVAALMITTGSTYAAMNLNRSAGPGENNMGYTPYNTALTPVGQQITLGNFPMGGALSPDGNYLIVSNDGQGTQSLQVVDTKKIKIVQTIEYKSPESLYLGVAFSPDGKTLYASAGGNNKIRKYTFINGQLTEKPAIQLKDSKNSNFYPAGLSVSPNGAYLYVANNLDHSVSKINLASQKIVQTVSVGKNPYTAYLTKDGKSLYVSNWGESSITLLNPETLEVEKNISTGLHPNAIAENPVSGDVYVSNSDDDSISVISANTKKVVQTLSVKPFKQSPTGSQPDALSVSKDGKTLYVANAGNNDIVMIDLSSKKAKVRGLIPTAWYPTGIYLDKNKVMVTNAKGLGAGPNAQGQYIGSMIEGTLSVFDTPNNRELSKYTKQVYKNLTDKGEAKRAGNNPIPMNPEGKSPIKHVIYIIKENRTYDQVFGDLGKGNGDPSLTSFGENITPNLHKLANQFVTFDNFYADAEISAQGHNWSTAAKANDYTEKNWMANYSSRNRGYDFEGDNDAAYPKAGFLWNNAHRSGVSFRDYGEFVNYDKVKKQWVATDPSIGDRFDPEFPGWNLDISDLDRVAEWKKEFNSFVKNDNLPQLQIVRLGNDHTQGTKVGKLTPEAMVAQNDAAVGKLVDAVSHSKYWKDTAIFITEDDAQNGWDHVDAHRTESLVISPYTQTGKVDSTFYDTTSMIRTMELILGMKPMSQYDASSIPMYNAFTHKPDFTAYEYEEPRTSLVEINGSNAPGAQISAKLDFSGADHANEDQLNQVLWEQTMKGKKYPTSKNK</sequence>
<dbReference type="SUPFAM" id="SSF75011">
    <property type="entry name" value="3-carboxy-cis,cis-mucoante lactonizing enzyme"/>
    <property type="match status" value="1"/>
</dbReference>
<dbReference type="InterPro" id="IPR051200">
    <property type="entry name" value="Host-pathogen_enzymatic-act"/>
</dbReference>
<accession>A0A2N3LJC3</accession>
<dbReference type="InterPro" id="IPR011964">
    <property type="entry name" value="YVTN_b-propeller_repeat"/>
</dbReference>
<evidence type="ECO:0008006" key="5">
    <source>
        <dbReference type="Google" id="ProtNLM"/>
    </source>
</evidence>
<feature type="signal peptide" evidence="2">
    <location>
        <begin position="1"/>
        <end position="23"/>
    </location>
</feature>
<comment type="caution">
    <text evidence="3">The sequence shown here is derived from an EMBL/GenBank/DDBJ whole genome shotgun (WGS) entry which is preliminary data.</text>
</comment>
<dbReference type="InterPro" id="IPR007312">
    <property type="entry name" value="Phosphoesterase"/>
</dbReference>
<dbReference type="AlphaFoldDB" id="A0A2N3LJC3"/>
<dbReference type="PANTHER" id="PTHR47197">
    <property type="entry name" value="PROTEIN NIRF"/>
    <property type="match status" value="1"/>
</dbReference>
<protein>
    <recommendedName>
        <fullName evidence="5">40-residue YVTN family beta-propeller repeat-containing protein</fullName>
    </recommendedName>
</protein>
<feature type="chain" id="PRO_5014943593" description="40-residue YVTN family beta-propeller repeat-containing protein" evidence="2">
    <location>
        <begin position="24"/>
        <end position="786"/>
    </location>
</feature>
<dbReference type="Pfam" id="PF10282">
    <property type="entry name" value="Lactonase"/>
    <property type="match status" value="1"/>
</dbReference>
<dbReference type="GO" id="GO:0016788">
    <property type="term" value="F:hydrolase activity, acting on ester bonds"/>
    <property type="evidence" value="ECO:0007669"/>
    <property type="project" value="InterPro"/>
</dbReference>
<organism evidence="3 4">
    <name type="scientific">Heyndrickxia camelliae</name>
    <dbReference type="NCBI Taxonomy" id="1707093"/>
    <lineage>
        <taxon>Bacteria</taxon>
        <taxon>Bacillati</taxon>
        <taxon>Bacillota</taxon>
        <taxon>Bacilli</taxon>
        <taxon>Bacillales</taxon>
        <taxon>Bacillaceae</taxon>
        <taxon>Heyndrickxia</taxon>
    </lineage>
</organism>
<evidence type="ECO:0000313" key="3">
    <source>
        <dbReference type="EMBL" id="PKR84643.1"/>
    </source>
</evidence>
<name>A0A2N3LJC3_9BACI</name>
<dbReference type="InterPro" id="IPR015943">
    <property type="entry name" value="WD40/YVTN_repeat-like_dom_sf"/>
</dbReference>
<dbReference type="OrthoDB" id="145213at2"/>
<evidence type="ECO:0000256" key="1">
    <source>
        <dbReference type="ARBA" id="ARBA00022801"/>
    </source>
</evidence>
<keyword evidence="4" id="KW-1185">Reference proteome</keyword>
<evidence type="ECO:0000256" key="2">
    <source>
        <dbReference type="SAM" id="SignalP"/>
    </source>
</evidence>
<dbReference type="EMBL" id="PIQO01000009">
    <property type="protein sequence ID" value="PKR84643.1"/>
    <property type="molecule type" value="Genomic_DNA"/>
</dbReference>
<dbReference type="Gene3D" id="2.130.10.10">
    <property type="entry name" value="YVTN repeat-like/Quinoprotein amine dehydrogenase"/>
    <property type="match status" value="3"/>
</dbReference>
<dbReference type="InterPro" id="IPR017850">
    <property type="entry name" value="Alkaline_phosphatase_core_sf"/>
</dbReference>
<gene>
    <name evidence="3" type="ORF">CWO92_13100</name>
</gene>
<proteinExistence type="predicted"/>
<dbReference type="RefSeq" id="WP_101354667.1">
    <property type="nucleotide sequence ID" value="NZ_PIQO01000009.1"/>
</dbReference>